<evidence type="ECO:0000313" key="6">
    <source>
        <dbReference type="EMBL" id="GGN05651.1"/>
    </source>
</evidence>
<organism evidence="6 7">
    <name type="scientific">Halarchaeum nitratireducens</name>
    <dbReference type="NCBI Taxonomy" id="489913"/>
    <lineage>
        <taxon>Archaea</taxon>
        <taxon>Methanobacteriati</taxon>
        <taxon>Methanobacteriota</taxon>
        <taxon>Stenosarchaea group</taxon>
        <taxon>Halobacteria</taxon>
        <taxon>Halobacteriales</taxon>
        <taxon>Halobacteriaceae</taxon>
    </lineage>
</organism>
<evidence type="ECO:0000256" key="3">
    <source>
        <dbReference type="ARBA" id="ARBA00022989"/>
    </source>
</evidence>
<name>A0A830G848_9EURY</name>
<feature type="transmembrane region" description="Helical" evidence="5">
    <location>
        <begin position="20"/>
        <end position="50"/>
    </location>
</feature>
<dbReference type="EMBL" id="BMOQ01000001">
    <property type="protein sequence ID" value="GGN05651.1"/>
    <property type="molecule type" value="Genomic_DNA"/>
</dbReference>
<evidence type="ECO:0000256" key="4">
    <source>
        <dbReference type="ARBA" id="ARBA00023136"/>
    </source>
</evidence>
<proteinExistence type="predicted"/>
<feature type="transmembrane region" description="Helical" evidence="5">
    <location>
        <begin position="95"/>
        <end position="113"/>
    </location>
</feature>
<protein>
    <submittedName>
        <fullName evidence="6">Cobalt ABC transporter permease</fullName>
    </submittedName>
</protein>
<keyword evidence="3 5" id="KW-1133">Transmembrane helix</keyword>
<keyword evidence="4 5" id="KW-0472">Membrane</keyword>
<dbReference type="Proteomes" id="UP000608850">
    <property type="component" value="Unassembled WGS sequence"/>
</dbReference>
<comment type="subcellular location">
    <subcellularLocation>
        <location evidence="1">Membrane</location>
        <topology evidence="1">Multi-pass membrane protein</topology>
    </subcellularLocation>
</comment>
<keyword evidence="2 5" id="KW-0812">Transmembrane</keyword>
<evidence type="ECO:0000256" key="5">
    <source>
        <dbReference type="SAM" id="Phobius"/>
    </source>
</evidence>
<dbReference type="RefSeq" id="WP_188876315.1">
    <property type="nucleotide sequence ID" value="NZ_BMOQ01000001.1"/>
</dbReference>
<gene>
    <name evidence="6" type="ORF">GCM10009021_00690</name>
</gene>
<accession>A0A830G848</accession>
<dbReference type="GO" id="GO:0005886">
    <property type="term" value="C:plasma membrane"/>
    <property type="evidence" value="ECO:0007669"/>
    <property type="project" value="UniProtKB-ARBA"/>
</dbReference>
<evidence type="ECO:0000256" key="2">
    <source>
        <dbReference type="ARBA" id="ARBA00022692"/>
    </source>
</evidence>
<evidence type="ECO:0000256" key="1">
    <source>
        <dbReference type="ARBA" id="ARBA00004141"/>
    </source>
</evidence>
<evidence type="ECO:0000313" key="7">
    <source>
        <dbReference type="Proteomes" id="UP000608850"/>
    </source>
</evidence>
<dbReference type="Pfam" id="PF02361">
    <property type="entry name" value="CbiQ"/>
    <property type="match status" value="1"/>
</dbReference>
<sequence>MLSHAPGDTLGHRLDPRTKLAAQAAIAAVALARSTPAWLLALTLVCLVALRGCGLSVRAVYAEYRGVLPFLLVAPLVGALRFGPPWIEPAGVRDPLLAVYRTVLLLALAAAYVRTTSPRESRAAIARLVPGRAGRFLGLGVALVFRFLPLLRADLRRLREGSWVRLGDERRVDRRVVHLAVGALERAFRRADALALALRARCLSWNPTPPALSFARRDYAVLCLTGALIAAAVAW</sequence>
<reference evidence="6 7" key="1">
    <citation type="journal article" date="2019" name="Int. J. Syst. Evol. Microbiol.">
        <title>The Global Catalogue of Microorganisms (GCM) 10K type strain sequencing project: providing services to taxonomists for standard genome sequencing and annotation.</title>
        <authorList>
            <consortium name="The Broad Institute Genomics Platform"/>
            <consortium name="The Broad Institute Genome Sequencing Center for Infectious Disease"/>
            <person name="Wu L."/>
            <person name="Ma J."/>
        </authorList>
    </citation>
    <scope>NUCLEOTIDE SEQUENCE [LARGE SCALE GENOMIC DNA]</scope>
    <source>
        <strain evidence="6 7">JCM 16331</strain>
    </source>
</reference>
<feature type="transmembrane region" description="Helical" evidence="5">
    <location>
        <begin position="62"/>
        <end position="83"/>
    </location>
</feature>
<dbReference type="AlphaFoldDB" id="A0A830G848"/>
<dbReference type="OrthoDB" id="204634at2157"/>
<feature type="transmembrane region" description="Helical" evidence="5">
    <location>
        <begin position="133"/>
        <end position="151"/>
    </location>
</feature>
<keyword evidence="7" id="KW-1185">Reference proteome</keyword>
<dbReference type="InterPro" id="IPR003339">
    <property type="entry name" value="ABC/ECF_trnsptr_transmembrane"/>
</dbReference>
<comment type="caution">
    <text evidence="6">The sequence shown here is derived from an EMBL/GenBank/DDBJ whole genome shotgun (WGS) entry which is preliminary data.</text>
</comment>